<accession>F0SYN6</accession>
<proteinExistence type="predicted"/>
<dbReference type="RefSeq" id="WP_013623708.1">
    <property type="nucleotide sequence ID" value="NC_015172.1"/>
</dbReference>
<sequence>MLIKKSPLDKDDLCLFFNESMVKIIQNIEARNGRLKAFDLSFNFEKSRFTLTEKDIRAYRTRYKD</sequence>
<dbReference type="Proteomes" id="UP000007488">
    <property type="component" value="Chromosome"/>
</dbReference>
<evidence type="ECO:0000313" key="1">
    <source>
        <dbReference type="EMBL" id="ADY54837.1"/>
    </source>
</evidence>
<organism evidence="1 2">
    <name type="scientific">Syntrophobotulus glycolicus (strain DSM 8271 / FlGlyR)</name>
    <dbReference type="NCBI Taxonomy" id="645991"/>
    <lineage>
        <taxon>Bacteria</taxon>
        <taxon>Bacillati</taxon>
        <taxon>Bacillota</taxon>
        <taxon>Clostridia</taxon>
        <taxon>Eubacteriales</taxon>
        <taxon>Desulfitobacteriaceae</taxon>
        <taxon>Syntrophobotulus</taxon>
    </lineage>
</organism>
<keyword evidence="2" id="KW-1185">Reference proteome</keyword>
<reference evidence="1 2" key="1">
    <citation type="journal article" date="2011" name="Stand. Genomic Sci.">
        <title>Complete genome sequence of Syntrophobotulus glycolicus type strain (FlGlyR).</title>
        <authorList>
            <person name="Han C."/>
            <person name="Mwirichia R."/>
            <person name="Chertkov O."/>
            <person name="Held B."/>
            <person name="Lapidus A."/>
            <person name="Nolan M."/>
            <person name="Lucas S."/>
            <person name="Hammon N."/>
            <person name="Deshpande S."/>
            <person name="Cheng J.F."/>
            <person name="Tapia R."/>
            <person name="Goodwin L."/>
            <person name="Pitluck S."/>
            <person name="Huntemann M."/>
            <person name="Liolios K."/>
            <person name="Ivanova N."/>
            <person name="Pagani I."/>
            <person name="Mavromatis K."/>
            <person name="Ovchinikova G."/>
            <person name="Pati A."/>
            <person name="Chen A."/>
            <person name="Palaniappan K."/>
            <person name="Land M."/>
            <person name="Hauser L."/>
            <person name="Brambilla E.M."/>
            <person name="Rohde M."/>
            <person name="Spring S."/>
            <person name="Sikorski J."/>
            <person name="Goker M."/>
            <person name="Woyke T."/>
            <person name="Bristow J."/>
            <person name="Eisen J.A."/>
            <person name="Markowitz V."/>
            <person name="Hugenholtz P."/>
            <person name="Kyrpides N.C."/>
            <person name="Klenk H.P."/>
            <person name="Detter J.C."/>
        </authorList>
    </citation>
    <scope>NUCLEOTIDE SEQUENCE [LARGE SCALE GENOMIC DNA]</scope>
    <source>
        <strain evidence="2">DSM 8271 / FlGlyR</strain>
    </source>
</reference>
<reference evidence="2" key="2">
    <citation type="submission" date="2011-02" db="EMBL/GenBank/DDBJ databases">
        <title>The complete genome of Syntrophobotulus glycolicus DSM 8271.</title>
        <authorList>
            <person name="Lucas S."/>
            <person name="Copeland A."/>
            <person name="Lapidus A."/>
            <person name="Bruce D."/>
            <person name="Goodwin L."/>
            <person name="Pitluck S."/>
            <person name="Kyrpides N."/>
            <person name="Mavromatis K."/>
            <person name="Pagani I."/>
            <person name="Ivanova N."/>
            <person name="Mikhailova N."/>
            <person name="Chertkov O."/>
            <person name="Held B."/>
            <person name="Detter J.C."/>
            <person name="Tapia R."/>
            <person name="Han C."/>
            <person name="Land M."/>
            <person name="Hauser L."/>
            <person name="Markowitz V."/>
            <person name="Cheng J.-F."/>
            <person name="Hugenholtz P."/>
            <person name="Woyke T."/>
            <person name="Wu D."/>
            <person name="Spring S."/>
            <person name="Schroeder M."/>
            <person name="Brambilla E."/>
            <person name="Klenk H.-P."/>
            <person name="Eisen J.A."/>
        </authorList>
    </citation>
    <scope>NUCLEOTIDE SEQUENCE [LARGE SCALE GENOMIC DNA]</scope>
    <source>
        <strain evidence="2">DSM 8271 / FlGlyR</strain>
    </source>
</reference>
<dbReference type="EMBL" id="CP002547">
    <property type="protein sequence ID" value="ADY54837.1"/>
    <property type="molecule type" value="Genomic_DNA"/>
</dbReference>
<evidence type="ECO:0000313" key="2">
    <source>
        <dbReference type="Proteomes" id="UP000007488"/>
    </source>
</evidence>
<dbReference type="OrthoDB" id="1809163at2"/>
<dbReference type="KEGG" id="sgy:Sgly_0472"/>
<protein>
    <submittedName>
        <fullName evidence="1">Uncharacterized protein</fullName>
    </submittedName>
</protein>
<dbReference type="HOGENOM" id="CLU_206687_0_0_9"/>
<gene>
    <name evidence="1" type="ordered locus">Sgly_0472</name>
</gene>
<dbReference type="AlphaFoldDB" id="F0SYN6"/>
<name>F0SYN6_SYNGF</name>
<dbReference type="eggNOG" id="ENOG502ZXZ6">
    <property type="taxonomic scope" value="Bacteria"/>
</dbReference>